<evidence type="ECO:0000259" key="2">
    <source>
        <dbReference type="Pfam" id="PF00149"/>
    </source>
</evidence>
<evidence type="ECO:0000256" key="1">
    <source>
        <dbReference type="SAM" id="MobiDB-lite"/>
    </source>
</evidence>
<dbReference type="GO" id="GO:0016787">
    <property type="term" value="F:hydrolase activity"/>
    <property type="evidence" value="ECO:0007669"/>
    <property type="project" value="InterPro"/>
</dbReference>
<feature type="domain" description="Calcineurin-like phosphoesterase" evidence="2">
    <location>
        <begin position="5"/>
        <end position="226"/>
    </location>
</feature>
<dbReference type="Proteomes" id="UP000195652">
    <property type="component" value="Chromosome"/>
</dbReference>
<dbReference type="InterPro" id="IPR029052">
    <property type="entry name" value="Metallo-depent_PP-like"/>
</dbReference>
<dbReference type="EMBL" id="CP021417">
    <property type="protein sequence ID" value="ARU46348.1"/>
    <property type="molecule type" value="Genomic_DNA"/>
</dbReference>
<reference evidence="3 4" key="2">
    <citation type="journal article" date="2020" name="Antonie Van Leeuwenhoek">
        <title>Phylogenomic characterisation of a novel corynebacterial species pathogenic to animals.</title>
        <authorList>
            <person name="Moller J."/>
            <person name="Musella L."/>
            <person name="Melnikov V."/>
            <person name="Geissdorfer W."/>
            <person name="Burkovski A."/>
            <person name="Sangal V."/>
        </authorList>
    </citation>
    <scope>NUCLEOTIDE SEQUENCE [LARGE SCALE GENOMIC DNA]</scope>
    <source>
        <strain evidence="3 4">PO100/5</strain>
    </source>
</reference>
<dbReference type="PANTHER" id="PTHR36492:SF2">
    <property type="entry name" value="[ACYL-CARRIER-PROTEIN] PHOSPHODIESTERASE PPTH"/>
    <property type="match status" value="1"/>
</dbReference>
<dbReference type="AlphaFoldDB" id="A0A7Y4P7Q4"/>
<dbReference type="RefSeq" id="WP_087454155.1">
    <property type="nucleotide sequence ID" value="NZ_CP021417.2"/>
</dbReference>
<keyword evidence="4" id="KW-1185">Reference proteome</keyword>
<evidence type="ECO:0000313" key="4">
    <source>
        <dbReference type="Proteomes" id="UP000195652"/>
    </source>
</evidence>
<dbReference type="GeneID" id="75008083"/>
<reference evidence="3 4" key="4">
    <citation type="journal article" date="2020" name="PLoS ONE">
        <title>Taxonomic classification of strain PO100/5 shows a broader geographic distribution and genetic markers of the recently described Corynebacterium silvaticum.</title>
        <authorList>
            <person name="Viana M.V.C."/>
            <person name="Profeta R."/>
            <person name="da Silva A.L."/>
            <person name="Hurtado R."/>
            <person name="Cerqueira J.C."/>
            <person name="Ribeiro B.F.S."/>
            <person name="Almeida M.O."/>
            <person name="Morais-Rodrigues F."/>
            <person name="Soares S.C."/>
            <person name="Oliveira M."/>
            <person name="Tavares L."/>
            <person name="Figueiredo H."/>
            <person name="Wattam A.R."/>
            <person name="Barh D."/>
            <person name="Ghosh P."/>
            <person name="Silva A."/>
            <person name="Azevedo V."/>
        </authorList>
    </citation>
    <scope>NUCLEOTIDE SEQUENCE [LARGE SCALE GENOMIC DNA]</scope>
    <source>
        <strain evidence="3 4">PO100/5</strain>
    </source>
</reference>
<feature type="compositionally biased region" description="Polar residues" evidence="1">
    <location>
        <begin position="281"/>
        <end position="291"/>
    </location>
</feature>
<sequence>MAQTLWAVADLHAAVRANGEHIDSLKPKDPSDWLIVAGDVAERTSVVVEVLHKLRKRFACVIWVPGNHELFCRRTDTHQGRAKYDELVRACRKIDVLTPEDPFPVFGGVTIVPLFTLYDYSFRPRGMSIEQAVEAAHEKQIVLTDQFAIAPFVDIRAWCWDRLAYSVNRLSRVNGPTILINHWPLSQEPVDRMQIPEIGLWCGTRHTMSWGSRYSAKAVIYGHLHLPGIMRIDGVPHVEVSLGYPRQWQQNIESRPWPFPIMHIDDAGKATMGPGLEPDESMTQSANKGES</sequence>
<reference evidence="3 4" key="1">
    <citation type="journal article" date="2014" name="BMC Vet. Res.">
        <title>First report of Corynebacterium pseudotuberculosis from caseous lymphadenitis lesions in Black Alentejano pig (Sus scrofa domesticus).</title>
        <authorList>
            <person name="Oliveira M."/>
            <person name="Barroco C."/>
            <person name="Mottola C."/>
            <person name="Santos R."/>
            <person name="Lemsaddek A."/>
            <person name="Tavares L."/>
            <person name="Semedo-Lemsaddek T."/>
        </authorList>
    </citation>
    <scope>NUCLEOTIDE SEQUENCE [LARGE SCALE GENOMIC DNA]</scope>
    <source>
        <strain evidence="3 4">PO100/5</strain>
    </source>
</reference>
<name>A0A7Y4P7Q4_9CORY</name>
<gene>
    <name evidence="3" type="ORF">CBE74_07430</name>
</gene>
<accession>A0A7Y4P7Q4</accession>
<protein>
    <submittedName>
        <fullName evidence="3">Metallophosphoesterase</fullName>
    </submittedName>
</protein>
<reference evidence="3 4" key="3">
    <citation type="journal article" date="2020" name="Int. J. Syst. Evol. Microbiol.">
        <title>Corynebacterium silvaticum sp. nov., a unique group of NTTB corynebacteria in wild boar and roe deer.</title>
        <authorList>
            <person name="Dangel A."/>
            <person name="Berger A."/>
            <person name="Rau J."/>
            <person name="Eisenberg T."/>
            <person name="Kampfer P."/>
            <person name="Margos G."/>
            <person name="Contzen M."/>
            <person name="Busse H.J."/>
            <person name="Konrad R."/>
            <person name="Peters M."/>
            <person name="Sting R."/>
            <person name="Sing A."/>
        </authorList>
    </citation>
    <scope>NUCLEOTIDE SEQUENCE [LARGE SCALE GENOMIC DNA]</scope>
    <source>
        <strain evidence="3 4">PO100/5</strain>
    </source>
</reference>
<dbReference type="InterPro" id="IPR052963">
    <property type="entry name" value="Pantetheine_PDE"/>
</dbReference>
<dbReference type="Pfam" id="PF00149">
    <property type="entry name" value="Metallophos"/>
    <property type="match status" value="1"/>
</dbReference>
<dbReference type="CDD" id="cd00838">
    <property type="entry name" value="MPP_superfamily"/>
    <property type="match status" value="1"/>
</dbReference>
<dbReference type="InterPro" id="IPR004843">
    <property type="entry name" value="Calcineurin-like_PHP"/>
</dbReference>
<dbReference type="KEGG" id="csil:CBE74_07430"/>
<dbReference type="PANTHER" id="PTHR36492">
    <property type="match status" value="1"/>
</dbReference>
<feature type="region of interest" description="Disordered" evidence="1">
    <location>
        <begin position="269"/>
        <end position="291"/>
    </location>
</feature>
<dbReference type="SUPFAM" id="SSF56300">
    <property type="entry name" value="Metallo-dependent phosphatases"/>
    <property type="match status" value="1"/>
</dbReference>
<proteinExistence type="predicted"/>
<dbReference type="Gene3D" id="3.60.21.10">
    <property type="match status" value="1"/>
</dbReference>
<evidence type="ECO:0000313" key="3">
    <source>
        <dbReference type="EMBL" id="ARU46348.1"/>
    </source>
</evidence>
<dbReference type="OrthoDB" id="9013891at2"/>
<organism evidence="3 4">
    <name type="scientific">Corynebacterium silvaticum</name>
    <dbReference type="NCBI Taxonomy" id="2320431"/>
    <lineage>
        <taxon>Bacteria</taxon>
        <taxon>Bacillati</taxon>
        <taxon>Actinomycetota</taxon>
        <taxon>Actinomycetes</taxon>
        <taxon>Mycobacteriales</taxon>
        <taxon>Corynebacteriaceae</taxon>
        <taxon>Corynebacterium</taxon>
    </lineage>
</organism>